<organism evidence="3 4">
    <name type="scientific">Streptomyces piniterrae</name>
    <dbReference type="NCBI Taxonomy" id="2571125"/>
    <lineage>
        <taxon>Bacteria</taxon>
        <taxon>Bacillati</taxon>
        <taxon>Actinomycetota</taxon>
        <taxon>Actinomycetes</taxon>
        <taxon>Kitasatosporales</taxon>
        <taxon>Streptomycetaceae</taxon>
        <taxon>Streptomyces</taxon>
    </lineage>
</organism>
<dbReference type="PANTHER" id="PTHR35526:SF3">
    <property type="entry name" value="ANTI-SIGMA-F FACTOR RSBW"/>
    <property type="match status" value="1"/>
</dbReference>
<dbReference type="InterPro" id="IPR050267">
    <property type="entry name" value="Anti-sigma-factor_SerPK"/>
</dbReference>
<dbReference type="Pfam" id="PF13581">
    <property type="entry name" value="HATPase_c_2"/>
    <property type="match status" value="1"/>
</dbReference>
<dbReference type="PANTHER" id="PTHR35526">
    <property type="entry name" value="ANTI-SIGMA-F FACTOR RSBW-RELATED"/>
    <property type="match status" value="1"/>
</dbReference>
<reference evidence="3 4" key="1">
    <citation type="submission" date="2019-04" db="EMBL/GenBank/DDBJ databases">
        <title>Streptomyces piniterrae sp. nov., a heliquinomycin-producing actinomycete isolated from rhizosphere soil of Pinus yunnanensis.</title>
        <authorList>
            <person name="Zhuang X."/>
            <person name="Zhao J."/>
        </authorList>
    </citation>
    <scope>NUCLEOTIDE SEQUENCE [LARGE SCALE GENOMIC DNA]</scope>
    <source>
        <strain evidence="4">jys28</strain>
    </source>
</reference>
<dbReference type="AlphaFoldDB" id="A0A4U0NF76"/>
<accession>A0A4U0NF76</accession>
<keyword evidence="3" id="KW-0067">ATP-binding</keyword>
<gene>
    <name evidence="3" type="ORF">FCH28_16330</name>
</gene>
<evidence type="ECO:0000313" key="4">
    <source>
        <dbReference type="Proteomes" id="UP000308697"/>
    </source>
</evidence>
<evidence type="ECO:0000256" key="1">
    <source>
        <dbReference type="ARBA" id="ARBA00022527"/>
    </source>
</evidence>
<evidence type="ECO:0000259" key="2">
    <source>
        <dbReference type="Pfam" id="PF13581"/>
    </source>
</evidence>
<dbReference type="InterPro" id="IPR003594">
    <property type="entry name" value="HATPase_dom"/>
</dbReference>
<evidence type="ECO:0000313" key="3">
    <source>
        <dbReference type="EMBL" id="TJZ52756.1"/>
    </source>
</evidence>
<sequence>MTVATTASADFSLVFPPHPGWVRTAREAVRTSLRTAHRDDLADTALLLTSEVVTNAVNACRGSGCSEPVTLYVEWQGPGTLRVLVHDAAPALPAVHCLAADAESGRGLLLISECAAEWGVCRYGPEPGKSVWFELGGLEPLGDAAPCLLRGV</sequence>
<dbReference type="Gene3D" id="3.30.565.10">
    <property type="entry name" value="Histidine kinase-like ATPase, C-terminal domain"/>
    <property type="match status" value="1"/>
</dbReference>
<dbReference type="GO" id="GO:0005524">
    <property type="term" value="F:ATP binding"/>
    <property type="evidence" value="ECO:0007669"/>
    <property type="project" value="UniProtKB-KW"/>
</dbReference>
<proteinExistence type="predicted"/>
<dbReference type="OrthoDB" id="4171713at2"/>
<feature type="domain" description="Histidine kinase/HSP90-like ATPase" evidence="2">
    <location>
        <begin position="15"/>
        <end position="131"/>
    </location>
</feature>
<dbReference type="CDD" id="cd16936">
    <property type="entry name" value="HATPase_RsbW-like"/>
    <property type="match status" value="1"/>
</dbReference>
<keyword evidence="1" id="KW-0418">Kinase</keyword>
<keyword evidence="1" id="KW-0723">Serine/threonine-protein kinase</keyword>
<keyword evidence="4" id="KW-1185">Reference proteome</keyword>
<comment type="caution">
    <text evidence="3">The sequence shown here is derived from an EMBL/GenBank/DDBJ whole genome shotgun (WGS) entry which is preliminary data.</text>
</comment>
<dbReference type="RefSeq" id="WP_136740767.1">
    <property type="nucleotide sequence ID" value="NZ_SUMB01000005.1"/>
</dbReference>
<dbReference type="InterPro" id="IPR036890">
    <property type="entry name" value="HATPase_C_sf"/>
</dbReference>
<name>A0A4U0NF76_9ACTN</name>
<keyword evidence="1" id="KW-0808">Transferase</keyword>
<dbReference type="EMBL" id="SUMB01000005">
    <property type="protein sequence ID" value="TJZ52756.1"/>
    <property type="molecule type" value="Genomic_DNA"/>
</dbReference>
<dbReference type="GO" id="GO:0004674">
    <property type="term" value="F:protein serine/threonine kinase activity"/>
    <property type="evidence" value="ECO:0007669"/>
    <property type="project" value="UniProtKB-KW"/>
</dbReference>
<keyword evidence="3" id="KW-0547">Nucleotide-binding</keyword>
<dbReference type="Proteomes" id="UP000308697">
    <property type="component" value="Unassembled WGS sequence"/>
</dbReference>
<protein>
    <submittedName>
        <fullName evidence="3">ATP-binding protein</fullName>
    </submittedName>
</protein>